<evidence type="ECO:0000256" key="2">
    <source>
        <dbReference type="RuleBase" id="RU004447"/>
    </source>
</evidence>
<sequence length="472" mass="49645">MPQPLHLGPAGAPGTEIHAEQDGSVIRRSVLPGGIRVLTEAMPGQRSTAVGAWVAVGSRDETDGHFGSTHFLEHLLFKGTSNRSALDIAEAFDAVGGEANAATGKEHTCYYARVLDADLPMAVDVIADMVTSSVIDAGELETERGVILEELAMNDDDPVDVAHERFTSGVLGDHPLGRPIGGTPETIRAVPRDAVVEHYRRTYVPHELVVTAAGSVDHDALCAQVLDAVRAGGWTLDPVAVPAARRTGAAELRGVVPGSGAVVLPGPQSVPLPGEGSGVTVRRPTEQANVLLGGPGIAAGDERRYVLSVLTTVLGGGMSSRLFQEIREKRGLAYSTYAFASSYAEAGTFGLYAGCAPGNVTQVVELLGAEWDRLVRDGVDEDELRRGVGQLRGNLVLGLEDNGSRMSRLGRAEIVHGELTSLDEMIEQISQVTAEQVRDLAADLAARPRSLVVVGPFDDDVAARILGTRASA</sequence>
<dbReference type="InterPro" id="IPR007863">
    <property type="entry name" value="Peptidase_M16_C"/>
</dbReference>
<dbReference type="GO" id="GO:0046872">
    <property type="term" value="F:metal ion binding"/>
    <property type="evidence" value="ECO:0007669"/>
    <property type="project" value="InterPro"/>
</dbReference>
<dbReference type="Pfam" id="PF00675">
    <property type="entry name" value="Peptidase_M16"/>
    <property type="match status" value="1"/>
</dbReference>
<dbReference type="Pfam" id="PF05193">
    <property type="entry name" value="Peptidase_M16_C"/>
    <property type="match status" value="1"/>
</dbReference>
<protein>
    <submittedName>
        <fullName evidence="5">Insulinase family protein</fullName>
    </submittedName>
</protein>
<dbReference type="InterPro" id="IPR011249">
    <property type="entry name" value="Metalloenz_LuxS/M16"/>
</dbReference>
<feature type="domain" description="Peptidase M16 N-terminal" evidence="3">
    <location>
        <begin position="36"/>
        <end position="183"/>
    </location>
</feature>
<dbReference type="PANTHER" id="PTHR11851">
    <property type="entry name" value="METALLOPROTEASE"/>
    <property type="match status" value="1"/>
</dbReference>
<evidence type="ECO:0000313" key="6">
    <source>
        <dbReference type="Proteomes" id="UP000429644"/>
    </source>
</evidence>
<dbReference type="GO" id="GO:0004222">
    <property type="term" value="F:metalloendopeptidase activity"/>
    <property type="evidence" value="ECO:0007669"/>
    <property type="project" value="InterPro"/>
</dbReference>
<dbReference type="InterPro" id="IPR011765">
    <property type="entry name" value="Pept_M16_N"/>
</dbReference>
<accession>A0A7J9UR47</accession>
<organism evidence="5 6">
    <name type="scientific">Georgenia ruanii</name>
    <dbReference type="NCBI Taxonomy" id="348442"/>
    <lineage>
        <taxon>Bacteria</taxon>
        <taxon>Bacillati</taxon>
        <taxon>Actinomycetota</taxon>
        <taxon>Actinomycetes</taxon>
        <taxon>Micrococcales</taxon>
        <taxon>Bogoriellaceae</taxon>
        <taxon>Georgenia</taxon>
    </lineage>
</organism>
<feature type="domain" description="Peptidase M16 C-terminal" evidence="4">
    <location>
        <begin position="191"/>
        <end position="390"/>
    </location>
</feature>
<keyword evidence="6" id="KW-1185">Reference proteome</keyword>
<evidence type="ECO:0000259" key="3">
    <source>
        <dbReference type="Pfam" id="PF00675"/>
    </source>
</evidence>
<evidence type="ECO:0000256" key="1">
    <source>
        <dbReference type="ARBA" id="ARBA00007261"/>
    </source>
</evidence>
<dbReference type="PROSITE" id="PS00143">
    <property type="entry name" value="INSULINASE"/>
    <property type="match status" value="1"/>
</dbReference>
<dbReference type="AlphaFoldDB" id="A0A7J9UR47"/>
<dbReference type="PANTHER" id="PTHR11851:SF49">
    <property type="entry name" value="MITOCHONDRIAL-PROCESSING PEPTIDASE SUBUNIT ALPHA"/>
    <property type="match status" value="1"/>
</dbReference>
<dbReference type="OrthoDB" id="9811314at2"/>
<gene>
    <name evidence="5" type="ORF">GB882_00290</name>
</gene>
<dbReference type="EMBL" id="WHPD01000061">
    <property type="protein sequence ID" value="MPV87088.1"/>
    <property type="molecule type" value="Genomic_DNA"/>
</dbReference>
<dbReference type="SUPFAM" id="SSF63411">
    <property type="entry name" value="LuxS/MPP-like metallohydrolase"/>
    <property type="match status" value="2"/>
</dbReference>
<proteinExistence type="inferred from homology"/>
<dbReference type="Proteomes" id="UP000429644">
    <property type="component" value="Unassembled WGS sequence"/>
</dbReference>
<dbReference type="GO" id="GO:0006508">
    <property type="term" value="P:proteolysis"/>
    <property type="evidence" value="ECO:0007669"/>
    <property type="project" value="InterPro"/>
</dbReference>
<dbReference type="Gene3D" id="3.30.830.10">
    <property type="entry name" value="Metalloenzyme, LuxS/M16 peptidase-like"/>
    <property type="match status" value="2"/>
</dbReference>
<comment type="caution">
    <text evidence="5">The sequence shown here is derived from an EMBL/GenBank/DDBJ whole genome shotgun (WGS) entry which is preliminary data.</text>
</comment>
<evidence type="ECO:0000313" key="5">
    <source>
        <dbReference type="EMBL" id="MPV87088.1"/>
    </source>
</evidence>
<reference evidence="5 6" key="1">
    <citation type="submission" date="2019-10" db="EMBL/GenBank/DDBJ databases">
        <title>Georgenia wutianyii sp. nov. and Georgenia yuyongxinii sp. nov. isolated from plateau pika (Ochotona curzoniae) in the Qinghai-Tibet plateau of China.</title>
        <authorList>
            <person name="Tian Z."/>
        </authorList>
    </citation>
    <scope>NUCLEOTIDE SEQUENCE [LARGE SCALE GENOMIC DNA]</scope>
    <source>
        <strain evidence="5 6">JCM 15130</strain>
    </source>
</reference>
<comment type="similarity">
    <text evidence="1 2">Belongs to the peptidase M16 family.</text>
</comment>
<dbReference type="InterPro" id="IPR001431">
    <property type="entry name" value="Pept_M16_Zn_BS"/>
</dbReference>
<dbReference type="InterPro" id="IPR050361">
    <property type="entry name" value="MPP/UQCRC_Complex"/>
</dbReference>
<dbReference type="RefSeq" id="WP_152229648.1">
    <property type="nucleotide sequence ID" value="NZ_BAAAOT010000001.1"/>
</dbReference>
<name>A0A7J9UR47_9MICO</name>
<evidence type="ECO:0000259" key="4">
    <source>
        <dbReference type="Pfam" id="PF05193"/>
    </source>
</evidence>